<feature type="region of interest" description="Disordered" evidence="6">
    <location>
        <begin position="287"/>
        <end position="314"/>
    </location>
</feature>
<feature type="region of interest" description="Disordered" evidence="6">
    <location>
        <begin position="1"/>
        <end position="27"/>
    </location>
</feature>
<feature type="compositionally biased region" description="Basic and acidic residues" evidence="6">
    <location>
        <begin position="305"/>
        <end position="314"/>
    </location>
</feature>
<dbReference type="AlphaFoldDB" id="A0A6D2JK75"/>
<keyword evidence="4 5" id="KW-0012">Acyltransferase</keyword>
<dbReference type="InterPro" id="IPR030700">
    <property type="entry name" value="N-end_Aminoacyl_Trfase"/>
</dbReference>
<evidence type="ECO:0000256" key="5">
    <source>
        <dbReference type="PIRNR" id="PIRNR037207"/>
    </source>
</evidence>
<dbReference type="InterPro" id="IPR007472">
    <property type="entry name" value="N-end_Aminoacyl_Trfase_C"/>
</dbReference>
<proteinExistence type="inferred from homology"/>
<feature type="region of interest" description="Disordered" evidence="6">
    <location>
        <begin position="118"/>
        <end position="155"/>
    </location>
</feature>
<evidence type="ECO:0000256" key="1">
    <source>
        <dbReference type="ARBA" id="ARBA00009991"/>
    </source>
</evidence>
<dbReference type="InterPro" id="IPR016181">
    <property type="entry name" value="Acyl_CoA_acyltransferase"/>
</dbReference>
<dbReference type="GO" id="GO:0005737">
    <property type="term" value="C:cytoplasm"/>
    <property type="evidence" value="ECO:0007669"/>
    <property type="project" value="TreeGrafter"/>
</dbReference>
<dbReference type="PIRSF" id="PIRSF037207">
    <property type="entry name" value="ATE1_euk"/>
    <property type="match status" value="1"/>
</dbReference>
<evidence type="ECO:0000313" key="9">
    <source>
        <dbReference type="EMBL" id="CAA7040320.1"/>
    </source>
</evidence>
<evidence type="ECO:0000259" key="8">
    <source>
        <dbReference type="Pfam" id="PF04377"/>
    </source>
</evidence>
<dbReference type="InterPro" id="IPR017137">
    <property type="entry name" value="Arg-tRNA-P_Trfase_1_euk"/>
</dbReference>
<evidence type="ECO:0000256" key="4">
    <source>
        <dbReference type="ARBA" id="ARBA00023315"/>
    </source>
</evidence>
<dbReference type="EC" id="2.3.2.8" evidence="5"/>
<keyword evidence="2 5" id="KW-0808">Transferase</keyword>
<dbReference type="GO" id="GO:0004057">
    <property type="term" value="F:arginyl-tRNA--protein transferase activity"/>
    <property type="evidence" value="ECO:0007669"/>
    <property type="project" value="UniProtKB-EC"/>
</dbReference>
<comment type="catalytic activity">
    <reaction evidence="5">
        <text>an N-terminal L-alpha-aminoacyl-[protein] + L-arginyl-tRNA(Arg) = an N-terminal L-arginyl-L-aminoacyl-[protein] + tRNA(Arg) + H(+)</text>
        <dbReference type="Rhea" id="RHEA:10208"/>
        <dbReference type="Rhea" id="RHEA-COMP:9658"/>
        <dbReference type="Rhea" id="RHEA-COMP:9673"/>
        <dbReference type="Rhea" id="RHEA-COMP:10636"/>
        <dbReference type="Rhea" id="RHEA-COMP:10638"/>
        <dbReference type="ChEBI" id="CHEBI:15378"/>
        <dbReference type="ChEBI" id="CHEBI:78442"/>
        <dbReference type="ChEBI" id="CHEBI:78513"/>
        <dbReference type="ChEBI" id="CHEBI:78597"/>
        <dbReference type="ChEBI" id="CHEBI:83562"/>
        <dbReference type="EC" id="2.3.2.8"/>
    </reaction>
</comment>
<feature type="compositionally biased region" description="Acidic residues" evidence="6">
    <location>
        <begin position="542"/>
        <end position="575"/>
    </location>
</feature>
<accession>A0A6D2JK75</accession>
<comment type="similarity">
    <text evidence="1 5">Belongs to the R-transferase family.</text>
</comment>
<keyword evidence="10" id="KW-1185">Reference proteome</keyword>
<dbReference type="OrthoDB" id="74183at2759"/>
<feature type="domain" description="N-end rule aminoacyl transferase C-terminal" evidence="8">
    <location>
        <begin position="332"/>
        <end position="474"/>
    </location>
</feature>
<dbReference type="Pfam" id="PF04376">
    <property type="entry name" value="ATE_N"/>
    <property type="match status" value="1"/>
</dbReference>
<organism evidence="9 10">
    <name type="scientific">Microthlaspi erraticum</name>
    <dbReference type="NCBI Taxonomy" id="1685480"/>
    <lineage>
        <taxon>Eukaryota</taxon>
        <taxon>Viridiplantae</taxon>
        <taxon>Streptophyta</taxon>
        <taxon>Embryophyta</taxon>
        <taxon>Tracheophyta</taxon>
        <taxon>Spermatophyta</taxon>
        <taxon>Magnoliopsida</taxon>
        <taxon>eudicotyledons</taxon>
        <taxon>Gunneridae</taxon>
        <taxon>Pentapetalae</taxon>
        <taxon>rosids</taxon>
        <taxon>malvids</taxon>
        <taxon>Brassicales</taxon>
        <taxon>Brassicaceae</taxon>
        <taxon>Coluteocarpeae</taxon>
        <taxon>Microthlaspi</taxon>
    </lineage>
</organism>
<feature type="region of interest" description="Disordered" evidence="6">
    <location>
        <begin position="533"/>
        <end position="575"/>
    </location>
</feature>
<evidence type="ECO:0000259" key="7">
    <source>
        <dbReference type="Pfam" id="PF04376"/>
    </source>
</evidence>
<feature type="domain" description="N-end aminoacyl transferase N-terminal" evidence="7">
    <location>
        <begin position="34"/>
        <end position="106"/>
    </location>
</feature>
<dbReference type="Pfam" id="PF04377">
    <property type="entry name" value="ATE_C"/>
    <property type="match status" value="1"/>
</dbReference>
<evidence type="ECO:0000313" key="10">
    <source>
        <dbReference type="Proteomes" id="UP000467841"/>
    </source>
</evidence>
<dbReference type="PANTHER" id="PTHR21367">
    <property type="entry name" value="ARGININE-TRNA-PROTEIN TRANSFERASE 1"/>
    <property type="match status" value="1"/>
</dbReference>
<gene>
    <name evidence="9" type="ORF">MERR_LOCUS27555</name>
</gene>
<evidence type="ECO:0000256" key="6">
    <source>
        <dbReference type="SAM" id="MobiDB-lite"/>
    </source>
</evidence>
<name>A0A6D2JK75_9BRAS</name>
<evidence type="ECO:0000256" key="3">
    <source>
        <dbReference type="ARBA" id="ARBA00022786"/>
    </source>
</evidence>
<sequence length="629" mass="71108">MSSKKVKTTNDASSSHGGGSGGESVIADHGRRRSTCGYCKSSARSSISHGLSAETLTVSDYQALIDRGWRRSGCYLYKHEMDKTCCPPYTIRLKASDFVPSKEQQRVSRRLERFLDGKLDVQPREQTEHTRASSSGEVLDSGRKTLGTATSEEKNKVEPIMDDLSKKIDQAVQRCMQSGGFPSNMQIPKAAVKKVFCAKRKKLAEGPEQLLYTSNIAFPIAAAIKRTQTSEKGEINNAENNRLSPETISEMLLSELSKVGETLDLSIKVCKGHINFRSASKDSFSDTDVVPNGNISRGANSTGEAAKKDSENHKARKLKLEMNLKRSSFDPEEHALYKRYQLRVHNDKPGHVVESSYRRFLVDSPLIYVQPSGDENVPPCGFGSFHQQYRVDGRLIAVGVVDILPKCLSSVYLFWDPDYAFLSLGKYSAMQEINWVRENQAHCPSLQYYYLGYYIHSCSKMRYKAAYRPSELLCPLRFQWVPFEVASPRLDKKSYVILSEIANSQNQCSLLPHASETLAEPITSEHEDMELGETNDHYMGSSDDDDDEEVDEDEDDDDDEMYEVESEDPESEDNDINNILIGLYGSQYRYKDLRKMMNPVGRKQLEPMLKSYRKVVGEELSERMVYEIR</sequence>
<dbReference type="Proteomes" id="UP000467841">
    <property type="component" value="Unassembled WGS sequence"/>
</dbReference>
<protein>
    <recommendedName>
        <fullName evidence="5">Arginyl-tRNA--protein transferase</fullName>
        <ecNumber evidence="5">2.3.2.8</ecNumber>
    </recommendedName>
</protein>
<dbReference type="PANTHER" id="PTHR21367:SF4">
    <property type="entry name" value="ARGINYL-TRNA--PROTEIN TRANSFERASE 1"/>
    <property type="match status" value="1"/>
</dbReference>
<feature type="compositionally biased region" description="Basic and acidic residues" evidence="6">
    <location>
        <begin position="118"/>
        <end position="131"/>
    </location>
</feature>
<reference evidence="9" key="1">
    <citation type="submission" date="2020-01" db="EMBL/GenBank/DDBJ databases">
        <authorList>
            <person name="Mishra B."/>
        </authorList>
    </citation>
    <scope>NUCLEOTIDE SEQUENCE [LARGE SCALE GENOMIC DNA]</scope>
</reference>
<dbReference type="InterPro" id="IPR007471">
    <property type="entry name" value="N-end_Aminoacyl_Trfase_N"/>
</dbReference>
<keyword evidence="3 5" id="KW-0833">Ubl conjugation pathway</keyword>
<feature type="compositionally biased region" description="Polar residues" evidence="6">
    <location>
        <begin position="293"/>
        <end position="303"/>
    </location>
</feature>
<dbReference type="SUPFAM" id="SSF55729">
    <property type="entry name" value="Acyl-CoA N-acyltransferases (Nat)"/>
    <property type="match status" value="1"/>
</dbReference>
<dbReference type="EMBL" id="CACVBM020001227">
    <property type="protein sequence ID" value="CAA7040320.1"/>
    <property type="molecule type" value="Genomic_DNA"/>
</dbReference>
<evidence type="ECO:0000256" key="2">
    <source>
        <dbReference type="ARBA" id="ARBA00022679"/>
    </source>
</evidence>
<comment type="caution">
    <text evidence="9">The sequence shown here is derived from an EMBL/GenBank/DDBJ whole genome shotgun (WGS) entry which is preliminary data.</text>
</comment>
<comment type="function">
    <text evidence="5">Involved in the post-translational conjugation of arginine to the N-terminal aspartate or glutamate of a protein. This arginylation is required for degradation of the protein via the ubiquitin pathway.</text>
</comment>